<dbReference type="InterPro" id="IPR029033">
    <property type="entry name" value="His_PPase_superfam"/>
</dbReference>
<keyword evidence="1" id="KW-0378">Hydrolase</keyword>
<evidence type="ECO:0000313" key="4">
    <source>
        <dbReference type="EMBL" id="SEP68706.1"/>
    </source>
</evidence>
<feature type="active site" description="Proton donor/acceptor" evidence="2">
    <location>
        <position position="90"/>
    </location>
</feature>
<dbReference type="InterPro" id="IPR013078">
    <property type="entry name" value="His_Pase_superF_clade-1"/>
</dbReference>
<accession>A0A1H8ZW55</accession>
<dbReference type="PANTHER" id="PTHR46517:SF1">
    <property type="entry name" value="FRUCTOSE-2,6-BISPHOSPHATASE TIGAR"/>
    <property type="match status" value="1"/>
</dbReference>
<organism evidence="4 5">
    <name type="scientific">Faunimonas pinastri</name>
    <dbReference type="NCBI Taxonomy" id="1855383"/>
    <lineage>
        <taxon>Bacteria</taxon>
        <taxon>Pseudomonadati</taxon>
        <taxon>Pseudomonadota</taxon>
        <taxon>Alphaproteobacteria</taxon>
        <taxon>Hyphomicrobiales</taxon>
        <taxon>Afifellaceae</taxon>
        <taxon>Faunimonas</taxon>
    </lineage>
</organism>
<feature type="active site" description="Tele-phosphohistidine intermediate" evidence="2">
    <location>
        <position position="11"/>
    </location>
</feature>
<dbReference type="EMBL" id="FOFG01000001">
    <property type="protein sequence ID" value="SEP68706.1"/>
    <property type="molecule type" value="Genomic_DNA"/>
</dbReference>
<evidence type="ECO:0000256" key="1">
    <source>
        <dbReference type="ARBA" id="ARBA00022801"/>
    </source>
</evidence>
<dbReference type="CDD" id="cd07067">
    <property type="entry name" value="HP_PGM_like"/>
    <property type="match status" value="1"/>
</dbReference>
<dbReference type="PANTHER" id="PTHR46517">
    <property type="entry name" value="FRUCTOSE-2,6-BISPHOSPHATASE TIGAR"/>
    <property type="match status" value="1"/>
</dbReference>
<gene>
    <name evidence="4" type="ORF">SAMN05216548_101259</name>
</gene>
<evidence type="ECO:0000256" key="3">
    <source>
        <dbReference type="PIRSR" id="PIRSR613078-2"/>
    </source>
</evidence>
<dbReference type="GO" id="GO:0045820">
    <property type="term" value="P:negative regulation of glycolytic process"/>
    <property type="evidence" value="ECO:0007669"/>
    <property type="project" value="TreeGrafter"/>
</dbReference>
<evidence type="ECO:0000256" key="2">
    <source>
        <dbReference type="PIRSR" id="PIRSR613078-1"/>
    </source>
</evidence>
<feature type="binding site" evidence="3">
    <location>
        <position position="63"/>
    </location>
    <ligand>
        <name>substrate</name>
    </ligand>
</feature>
<sequence>MKHLPLIFVRHGETEWNRGGKLQGHRDIPLNAMGRRQAARNGRALASLIGQRDWDFWASPLDRASETMRIALREAGRPDQAFRTDDRLREITYGEWEGMTLPHLFEHEPERMKRRDQEKWLFQHPGGESYSMLSDRVAAWLSELHGPTIVAAHGGIMRVLLHLIGGMSTDAVPFLYAPQDRILVFTARQVATI</sequence>
<evidence type="ECO:0000313" key="5">
    <source>
        <dbReference type="Proteomes" id="UP000199647"/>
    </source>
</evidence>
<reference evidence="4 5" key="1">
    <citation type="submission" date="2016-10" db="EMBL/GenBank/DDBJ databases">
        <authorList>
            <person name="de Groot N.N."/>
        </authorList>
    </citation>
    <scope>NUCLEOTIDE SEQUENCE [LARGE SCALE GENOMIC DNA]</scope>
    <source>
        <strain evidence="4 5">A52C2</strain>
    </source>
</reference>
<dbReference type="InterPro" id="IPR051695">
    <property type="entry name" value="Phosphoglycerate_Mutase"/>
</dbReference>
<dbReference type="SUPFAM" id="SSF53254">
    <property type="entry name" value="Phosphoglycerate mutase-like"/>
    <property type="match status" value="1"/>
</dbReference>
<dbReference type="SMART" id="SM00855">
    <property type="entry name" value="PGAM"/>
    <property type="match status" value="1"/>
</dbReference>
<feature type="binding site" evidence="3">
    <location>
        <begin position="90"/>
        <end position="93"/>
    </location>
    <ligand>
        <name>substrate</name>
    </ligand>
</feature>
<dbReference type="GO" id="GO:0004331">
    <property type="term" value="F:fructose-2,6-bisphosphate 2-phosphatase activity"/>
    <property type="evidence" value="ECO:0007669"/>
    <property type="project" value="TreeGrafter"/>
</dbReference>
<dbReference type="STRING" id="1855383.SAMN05216548_101259"/>
<feature type="binding site" evidence="3">
    <location>
        <begin position="10"/>
        <end position="17"/>
    </location>
    <ligand>
        <name>substrate</name>
    </ligand>
</feature>
<proteinExistence type="predicted"/>
<protein>
    <submittedName>
        <fullName evidence="4">Probable phosphoglycerate mutase</fullName>
    </submittedName>
</protein>
<dbReference type="GO" id="GO:0005829">
    <property type="term" value="C:cytosol"/>
    <property type="evidence" value="ECO:0007669"/>
    <property type="project" value="TreeGrafter"/>
</dbReference>
<name>A0A1H8ZW55_9HYPH</name>
<dbReference type="Proteomes" id="UP000199647">
    <property type="component" value="Unassembled WGS sequence"/>
</dbReference>
<dbReference type="GO" id="GO:0043456">
    <property type="term" value="P:regulation of pentose-phosphate shunt"/>
    <property type="evidence" value="ECO:0007669"/>
    <property type="project" value="TreeGrafter"/>
</dbReference>
<dbReference type="Pfam" id="PF00300">
    <property type="entry name" value="His_Phos_1"/>
    <property type="match status" value="1"/>
</dbReference>
<dbReference type="RefSeq" id="WP_177176647.1">
    <property type="nucleotide sequence ID" value="NZ_FOFG01000001.1"/>
</dbReference>
<dbReference type="AlphaFoldDB" id="A0A1H8ZW55"/>
<dbReference type="Gene3D" id="3.40.50.1240">
    <property type="entry name" value="Phosphoglycerate mutase-like"/>
    <property type="match status" value="1"/>
</dbReference>
<dbReference type="PIRSF" id="PIRSF000709">
    <property type="entry name" value="6PFK_2-Ptase"/>
    <property type="match status" value="1"/>
</dbReference>
<keyword evidence="5" id="KW-1185">Reference proteome</keyword>